<dbReference type="PANTHER" id="PTHR32305">
    <property type="match status" value="1"/>
</dbReference>
<proteinExistence type="predicted"/>
<dbReference type="SUPFAM" id="SSF56399">
    <property type="entry name" value="ADP-ribosylation"/>
    <property type="match status" value="1"/>
</dbReference>
<sequence>MNLHRTLRTRVLPVLVALSLTATVAIGGPVDSAEAKGPDRPKPVKTKSTKVKDVPPIAPPAESADLKKAVAETAEFASRPVNWPTPGRRSVAVDTAVEPYGLMPPGSAVGSGGLMPPRSAAVGSGGVVPLGAATVGPGGVAARSVRPGGVAAVDLEFLDQAASARAGVSGVLVKAKAPARSDVRLTFDYSGYANAFGGEWGSRLEIVALPACILTTPKVPACSTSTPLPTDNDSANDTVTATTPVGAQPSVFAITAGSESSTGDYAATSLSAASSWSGGGSSGDFTWSYPLRMPPAAAGPTPTLAFQYSAQSVDGRTSATNNQVSWVGEGFDLTESFVERKYTSCDEDGNVGKYDQCWKYDNATLTLNGKSNELIRASGDVAGASTWKLKNDDGSRVEKLIGTDDNGDARKEYWRVTTTDGTQYYFGKHKLKPGLTAVTNSVFTAPVFGDDAGEPCHQSTFAASGCNLAWRWNLDYVVDLHGNAMSYWYTKETNYYAKNGVASPGTAYVRSGYLNRIDYGLRDGALTDTTKAPQQVVFTTAERCLANCSVMNATTKGNWPDVPFDQVCEAGAACTNKVTPTFFTRKRLYQIQTQVLTGTTYQAVDFWQTNLTFPSTGDGSDGKPMWLNSISHSGKVGTALSVPNVTFKPVGLANRVDSGSDGLNGLIRFRIGEINTETGAKVMVNYAGKECMSGERPAKDSNTKRCYPVKWKPPRDPEREDWFHKYVLDNVVTSDQTGNGALMVTQYAYSGGAAWHYQESPMLKDDDKTWSEWRGYGVVTTYSGDPNDTASPRSRSVTKYFRGMDGDKLEGTTALKNVDVTDTAGGVRADANPLSGNPREQITYQNATSNNEVSGVITDYIITQKAAYAVPGGTLKSTFVGASATQSRVARDGGRPDLVSSSSTQYDPDNTLPTRVSDDGDVTKTDETCTVTSYLKNTTTWLIALPIRNVTSTGACDAESAAPPENRVLTDVRTFYDGQAYGVATLGDATTVQRLHHYTAGLPVYQNTGTKGYDALGRVTSSGDALGRITTSTYTPATIGPLTQLVVKQPTVNNFSGTAVNFTTTTTYKPEWGVPATTTDPNGKVTELAYDALGRLTSVWLPSQAPASTKLANTKYTYTISNTAPSTIRTDQLNIEADGYLTSYQLFDSLLRDRQSQSLGADGGRVISETRYDSRGLAIYSNSGIWNSSAPAATLVAIPNASVPTQTFNEYDGAGRVVKSTFQTMLQPMWSTTTSYGGDITTVQPPAGSPATATVTDAKGQVVERREFKGNTPTGTPDVTTYAYDLAGRMTRMDGAGGAWTYKYDLRGRKIESTDPDSGKTVSAYDEGDRLVSTTDSANSTLVTTYDALDRKTGLYKTSVAPENLLADWRYDKTSLLGQVAESASYTAGKTGPAYRTMINSRNVLYKPTQVTRVIPTVEGIEIDGSYWTNYGYKPDGKTLALTSLSGGGGLGAEDIRYEYNAIGLPLKMNSDRTYVNGTEYNPFGDVTKLGLGSAFDMEINNIYEDGTRRLARTTAGKAKVFADHLYTYDPTGNVTKDYNKVPDASGGDAQCFKYDGQRRLTEAWTPASTDCDQAPSALSLGGVAPYWQSWTYTPIGLRKTQVDHSSTGDVTSTFNYNTDQPHTLASVTQTGLPTKNYEYDARGNTTVRPGQTLDWNPQGRLSKLSGAAGDTSYVYDAEGALLVRRGPTQTTLFLGELELTLDKATRKVLGKRQYDFAGQTIGVRSANGTATSDMSWLVPDYHGTSMVAVDAATQVATTRYAKPFGDPRGATPTAWPDNHGFLGKPEDKDTGLTTLGAREYDPTIGRFLSVDPMLDASDPQQMLGYTYANDNPVSGSDPTGLINRDDGAGGGGYTDDDVDILYPVAGAVNDNPNPHRSDDSGGTNHDNGSGHKEKKKGGVGGWFKKRVNDVKDKVDEAHDWAKDHASEIGQAVAITVAVVGVAAFCGATAGIGCLIAAGAVMGAAGASLGYGARIALDDQESFDTTTFAKEVLGGAAEGAAGSAMGITAAAGARAGAAGIGKVLTGKSAGETAAKTRTLWRGDTRHPGQIFKSGFQAKGGNTSYGDYLRGKGDGIWISTSRSAESARQMVLRVNKRRQQGWVYELADPGGGIDARTELLRSEVTLRSEKEISFVGEIAPEFIKSARFTGKWGWKGPVIENPGYKGR</sequence>
<evidence type="ECO:0000259" key="4">
    <source>
        <dbReference type="Pfam" id="PF22596"/>
    </source>
</evidence>
<feature type="signal peptide" evidence="3">
    <location>
        <begin position="1"/>
        <end position="27"/>
    </location>
</feature>
<accession>A0ABN2DII2</accession>
<protein>
    <submittedName>
        <fullName evidence="6">RHS repeat-associated core domain-containing protein</fullName>
    </submittedName>
</protein>
<keyword evidence="7" id="KW-1185">Reference proteome</keyword>
<evidence type="ECO:0000256" key="3">
    <source>
        <dbReference type="SAM" id="SignalP"/>
    </source>
</evidence>
<evidence type="ECO:0000313" key="6">
    <source>
        <dbReference type="EMBL" id="GAA1576750.1"/>
    </source>
</evidence>
<feature type="compositionally biased region" description="Polar residues" evidence="2">
    <location>
        <begin position="899"/>
        <end position="914"/>
    </location>
</feature>
<dbReference type="InterPro" id="IPR050708">
    <property type="entry name" value="T6SS_VgrG/RHS"/>
</dbReference>
<dbReference type="InterPro" id="IPR022385">
    <property type="entry name" value="Rhs_assc_core"/>
</dbReference>
<evidence type="ECO:0000259" key="5">
    <source>
        <dbReference type="Pfam" id="PF25023"/>
    </source>
</evidence>
<feature type="region of interest" description="Disordered" evidence="2">
    <location>
        <begin position="1833"/>
        <end position="1854"/>
    </location>
</feature>
<dbReference type="NCBIfam" id="TIGR01643">
    <property type="entry name" value="YD_repeat_2x"/>
    <property type="match status" value="2"/>
</dbReference>
<name>A0ABN2DII2_9ACTN</name>
<organism evidence="6 7">
    <name type="scientific">Kribbella hippodromi</name>
    <dbReference type="NCBI Taxonomy" id="434347"/>
    <lineage>
        <taxon>Bacteria</taxon>
        <taxon>Bacillati</taxon>
        <taxon>Actinomycetota</taxon>
        <taxon>Actinomycetes</taxon>
        <taxon>Propionibacteriales</taxon>
        <taxon>Kribbellaceae</taxon>
        <taxon>Kribbella</taxon>
    </lineage>
</organism>
<feature type="region of interest" description="Disordered" evidence="2">
    <location>
        <begin position="1764"/>
        <end position="1792"/>
    </location>
</feature>
<feature type="domain" description="Teneurin-like YD-shell" evidence="5">
    <location>
        <begin position="1635"/>
        <end position="1834"/>
    </location>
</feature>
<dbReference type="Pfam" id="PF05593">
    <property type="entry name" value="RHS_repeat"/>
    <property type="match status" value="2"/>
</dbReference>
<evidence type="ECO:0000256" key="1">
    <source>
        <dbReference type="ARBA" id="ARBA00022737"/>
    </source>
</evidence>
<dbReference type="Gene3D" id="3.90.210.10">
    <property type="entry name" value="Heat-Labile Enterotoxin, subunit A"/>
    <property type="match status" value="1"/>
</dbReference>
<dbReference type="Pfam" id="PF22596">
    <property type="entry name" value="Scabin-like"/>
    <property type="match status" value="1"/>
</dbReference>
<dbReference type="Pfam" id="PF25023">
    <property type="entry name" value="TEN_YD-shell"/>
    <property type="match status" value="1"/>
</dbReference>
<feature type="compositionally biased region" description="Basic and acidic residues" evidence="2">
    <location>
        <begin position="33"/>
        <end position="42"/>
    </location>
</feature>
<dbReference type="InterPro" id="IPR056823">
    <property type="entry name" value="TEN-like_YD-shell"/>
</dbReference>
<feature type="chain" id="PRO_5045547178" evidence="3">
    <location>
        <begin position="28"/>
        <end position="2166"/>
    </location>
</feature>
<dbReference type="InterPro" id="IPR006530">
    <property type="entry name" value="YD"/>
</dbReference>
<dbReference type="Gene3D" id="2.180.10.10">
    <property type="entry name" value="RHS repeat-associated core"/>
    <property type="match status" value="2"/>
</dbReference>
<feature type="region of interest" description="Disordered" evidence="2">
    <location>
        <begin position="1867"/>
        <end position="1901"/>
    </location>
</feature>
<comment type="caution">
    <text evidence="6">The sequence shown here is derived from an EMBL/GenBank/DDBJ whole genome shotgun (WGS) entry which is preliminary data.</text>
</comment>
<dbReference type="NCBIfam" id="TIGR03696">
    <property type="entry name" value="Rhs_assc_core"/>
    <property type="match status" value="1"/>
</dbReference>
<dbReference type="Proteomes" id="UP001501705">
    <property type="component" value="Unassembled WGS sequence"/>
</dbReference>
<feature type="region of interest" description="Disordered" evidence="2">
    <location>
        <begin position="29"/>
        <end position="61"/>
    </location>
</feature>
<evidence type="ECO:0000313" key="7">
    <source>
        <dbReference type="Proteomes" id="UP001501705"/>
    </source>
</evidence>
<reference evidence="6 7" key="1">
    <citation type="journal article" date="2019" name="Int. J. Syst. Evol. Microbiol.">
        <title>The Global Catalogue of Microorganisms (GCM) 10K type strain sequencing project: providing services to taxonomists for standard genome sequencing and annotation.</title>
        <authorList>
            <consortium name="The Broad Institute Genomics Platform"/>
            <consortium name="The Broad Institute Genome Sequencing Center for Infectious Disease"/>
            <person name="Wu L."/>
            <person name="Ma J."/>
        </authorList>
    </citation>
    <scope>NUCLEOTIDE SEQUENCE [LARGE SCALE GENOMIC DNA]</scope>
    <source>
        <strain evidence="6 7">JCM 15572</strain>
    </source>
</reference>
<evidence type="ECO:0000256" key="2">
    <source>
        <dbReference type="SAM" id="MobiDB-lite"/>
    </source>
</evidence>
<keyword evidence="1" id="KW-0677">Repeat</keyword>
<gene>
    <name evidence="6" type="ORF">GCM10009804_36710</name>
</gene>
<dbReference type="InterPro" id="IPR031325">
    <property type="entry name" value="RHS_repeat"/>
</dbReference>
<dbReference type="EMBL" id="BAAAPH010000011">
    <property type="protein sequence ID" value="GAA1576750.1"/>
    <property type="molecule type" value="Genomic_DNA"/>
</dbReference>
<dbReference type="PANTHER" id="PTHR32305:SF17">
    <property type="entry name" value="TRNA NUCLEASE WAPA"/>
    <property type="match status" value="1"/>
</dbReference>
<feature type="region of interest" description="Disordered" evidence="2">
    <location>
        <begin position="884"/>
        <end position="921"/>
    </location>
</feature>
<dbReference type="InterPro" id="IPR054695">
    <property type="entry name" value="Pierisin-like_dom"/>
</dbReference>
<keyword evidence="3" id="KW-0732">Signal</keyword>
<dbReference type="RefSeq" id="WP_344234782.1">
    <property type="nucleotide sequence ID" value="NZ_BAAAPH010000011.1"/>
</dbReference>
<feature type="domain" description="Pierisin-like" evidence="4">
    <location>
        <begin position="2039"/>
        <end position="2163"/>
    </location>
</feature>